<proteinExistence type="predicted"/>
<sequence length="161" mass="18779">MFNSEFLVRIIIDVVLIGFVSVGFGSWLNYKYGKKLKELEPQTAEQILRKENYLNSKRDVFFEVIELINRRFASSEWNGPQVPNNRTIENTRPTEVEINSCYSKLNLYVDDKLILEKYPYLFSGDSNPVEIGDFMSLLRTDLGYGKSMIDSENYPYIFSND</sequence>
<dbReference type="Proteomes" id="UP000490060">
    <property type="component" value="Unassembled WGS sequence"/>
</dbReference>
<keyword evidence="1" id="KW-0472">Membrane</keyword>
<keyword evidence="1" id="KW-1133">Transmembrane helix</keyword>
<accession>A0A2I2MBG5</accession>
<evidence type="ECO:0000313" key="3">
    <source>
        <dbReference type="Proteomes" id="UP000490060"/>
    </source>
</evidence>
<dbReference type="GeneID" id="65211220"/>
<keyword evidence="1" id="KW-0812">Transmembrane</keyword>
<name>A0A2I2MBG5_9FLAO</name>
<dbReference type="AlphaFoldDB" id="A0A2I2MBG5"/>
<protein>
    <submittedName>
        <fullName evidence="2">Uncharacterized protein</fullName>
    </submittedName>
</protein>
<gene>
    <name evidence="2" type="ORF">TNO010_550001</name>
</gene>
<dbReference type="RefSeq" id="WP_101931887.1">
    <property type="nucleotide sequence ID" value="NZ_JAJHTC010000024.1"/>
</dbReference>
<dbReference type="EMBL" id="OENE01000051">
    <property type="protein sequence ID" value="SOU89891.1"/>
    <property type="molecule type" value="Genomic_DNA"/>
</dbReference>
<feature type="transmembrane region" description="Helical" evidence="1">
    <location>
        <begin position="6"/>
        <end position="28"/>
    </location>
</feature>
<evidence type="ECO:0000313" key="2">
    <source>
        <dbReference type="EMBL" id="SOU89891.1"/>
    </source>
</evidence>
<organism evidence="2 3">
    <name type="scientific">Tenacibaculum finnmarkense genomovar ulcerans</name>
    <dbReference type="NCBI Taxonomy" id="2781388"/>
    <lineage>
        <taxon>Bacteria</taxon>
        <taxon>Pseudomonadati</taxon>
        <taxon>Bacteroidota</taxon>
        <taxon>Flavobacteriia</taxon>
        <taxon>Flavobacteriales</taxon>
        <taxon>Flavobacteriaceae</taxon>
        <taxon>Tenacibaculum</taxon>
        <taxon>Tenacibaculum finnmarkense</taxon>
    </lineage>
</organism>
<evidence type="ECO:0000256" key="1">
    <source>
        <dbReference type="SAM" id="Phobius"/>
    </source>
</evidence>
<reference evidence="2 3" key="1">
    <citation type="submission" date="2017-11" db="EMBL/GenBank/DDBJ databases">
        <authorList>
            <person name="Duchaud E."/>
        </authorList>
    </citation>
    <scope>NUCLEOTIDE SEQUENCE [LARGE SCALE GENOMIC DNA]</scope>
    <source>
        <strain evidence="2 3">TNO010</strain>
    </source>
</reference>